<accession>A0ACB8BDF0</accession>
<evidence type="ECO:0000313" key="1">
    <source>
        <dbReference type="EMBL" id="KAH7923752.1"/>
    </source>
</evidence>
<organism evidence="1 2">
    <name type="scientific">Leucogyrophana mollusca</name>
    <dbReference type="NCBI Taxonomy" id="85980"/>
    <lineage>
        <taxon>Eukaryota</taxon>
        <taxon>Fungi</taxon>
        <taxon>Dikarya</taxon>
        <taxon>Basidiomycota</taxon>
        <taxon>Agaricomycotina</taxon>
        <taxon>Agaricomycetes</taxon>
        <taxon>Agaricomycetidae</taxon>
        <taxon>Boletales</taxon>
        <taxon>Boletales incertae sedis</taxon>
        <taxon>Leucogyrophana</taxon>
    </lineage>
</organism>
<keyword evidence="1" id="KW-0378">Hydrolase</keyword>
<comment type="caution">
    <text evidence="1">The sequence shown here is derived from an EMBL/GenBank/DDBJ whole genome shotgun (WGS) entry which is preliminary data.</text>
</comment>
<reference evidence="1" key="1">
    <citation type="journal article" date="2021" name="New Phytol.">
        <title>Evolutionary innovations through gain and loss of genes in the ectomycorrhizal Boletales.</title>
        <authorList>
            <person name="Wu G."/>
            <person name="Miyauchi S."/>
            <person name="Morin E."/>
            <person name="Kuo A."/>
            <person name="Drula E."/>
            <person name="Varga T."/>
            <person name="Kohler A."/>
            <person name="Feng B."/>
            <person name="Cao Y."/>
            <person name="Lipzen A."/>
            <person name="Daum C."/>
            <person name="Hundley H."/>
            <person name="Pangilinan J."/>
            <person name="Johnson J."/>
            <person name="Barry K."/>
            <person name="LaButti K."/>
            <person name="Ng V."/>
            <person name="Ahrendt S."/>
            <person name="Min B."/>
            <person name="Choi I.G."/>
            <person name="Park H."/>
            <person name="Plett J.M."/>
            <person name="Magnuson J."/>
            <person name="Spatafora J.W."/>
            <person name="Nagy L.G."/>
            <person name="Henrissat B."/>
            <person name="Grigoriev I.V."/>
            <person name="Yang Z.L."/>
            <person name="Xu J."/>
            <person name="Martin F.M."/>
        </authorList>
    </citation>
    <scope>NUCLEOTIDE SEQUENCE</scope>
    <source>
        <strain evidence="1">KUC20120723A-06</strain>
    </source>
</reference>
<protein>
    <submittedName>
        <fullName evidence="1">Glycoside hydrolase family 55 protein</fullName>
    </submittedName>
</protein>
<proteinExistence type="predicted"/>
<evidence type="ECO:0000313" key="2">
    <source>
        <dbReference type="Proteomes" id="UP000790709"/>
    </source>
</evidence>
<dbReference type="Proteomes" id="UP000790709">
    <property type="component" value="Unassembled WGS sequence"/>
</dbReference>
<name>A0ACB8BDF0_9AGAM</name>
<dbReference type="EMBL" id="MU266443">
    <property type="protein sequence ID" value="KAH7923752.1"/>
    <property type="molecule type" value="Genomic_DNA"/>
</dbReference>
<keyword evidence="2" id="KW-1185">Reference proteome</keyword>
<gene>
    <name evidence="1" type="ORF">BV22DRAFT_1035951</name>
</gene>
<sequence length="777" mass="81614">MLFRSALLFLGTLFGATPLVYGLGSSCSAPLGSGTAAAGDPYWLETITHQGTSAFNANPSSYQVFRNVKDFGAKGDGVTDDTAAINSAMSSGSRCGGGSCESSTLTPAIVYFPSGTYVVSSAINTYYYTQMIGDAKNPPTLLASAGFSGFAVIDADPYIPNGYGAQWFTNQDNFYRSVRNLVIDLRQIPSATSAIGLHWQVSQATSLINVVVEMSTASGTNHQGIFMENGSGGFMGDIVFNGGKYGIQVGNQQFTVRNLTVNNANTAVYGIWNWGWTFQGVTINNCQVGFDLSTGGTTQASQTVGSEAIVDAVVSNTPIFVRSSVASNGQLAGSLVLNNIHLTNVPTAVGVVGGTTVLAGGTTTIASWGQGNIYTGTSGSKTFAQGNIVSASKPSSLLDASGKIFGKTHPQYANYATSQIVSVKSQGAKGDGKTDDTAAIQNVFNKYAGCKIIFFDAGSYYVTNTISIPAGTQIVGEAWSVILAGGSNFNNQDNPTVVIQAGAANSQGVLEISDMIFSTVGPAPGAIVIEWNVHDPSGQQGAAGMWDSHIRLGGATGTGMQNAECPSGSVNANCQAAFLGLHLTTASSAYLEGTWIWTADHDLDASSSPQLSIFTGRGVLSQSSGPVWMIGTSEHSTLYQYNLVDAQNHWMGFTQTETPYYQPVPAPPAPFFTDSAYRDPIFTSAINMAWALYVQSSQNIILFGAGFYSFFQNYGQDCLDTISCQTQIFNIDSASSVTVYSLSTVGTTYQLSVSQNGVVNENNNGDGFQETLTAWSS</sequence>